<dbReference type="InterPro" id="IPR023997">
    <property type="entry name" value="TonB-dep_OMP_SusC/RagA_CS"/>
</dbReference>
<dbReference type="NCBIfam" id="TIGR04057">
    <property type="entry name" value="SusC_RagA_signa"/>
    <property type="match status" value="1"/>
</dbReference>
<evidence type="ECO:0000256" key="2">
    <source>
        <dbReference type="SAM" id="SignalP"/>
    </source>
</evidence>
<keyword evidence="5" id="KW-1185">Reference proteome</keyword>
<feature type="signal peptide" evidence="2">
    <location>
        <begin position="1"/>
        <end position="21"/>
    </location>
</feature>
<dbReference type="InterPro" id="IPR012910">
    <property type="entry name" value="Plug_dom"/>
</dbReference>
<feature type="chain" id="PRO_5045360818" evidence="2">
    <location>
        <begin position="22"/>
        <end position="911"/>
    </location>
</feature>
<dbReference type="RefSeq" id="WP_186966165.1">
    <property type="nucleotide sequence ID" value="NZ_JACOOE010000001.1"/>
</dbReference>
<evidence type="ECO:0000259" key="3">
    <source>
        <dbReference type="Pfam" id="PF07715"/>
    </source>
</evidence>
<keyword evidence="1" id="KW-0472">Membrane</keyword>
<keyword evidence="1" id="KW-0813">Transport</keyword>
<proteinExistence type="inferred from homology"/>
<dbReference type="InterPro" id="IPR023996">
    <property type="entry name" value="TonB-dep_OMP_SusC/RagA"/>
</dbReference>
<dbReference type="InterPro" id="IPR018247">
    <property type="entry name" value="EF_Hand_1_Ca_BS"/>
</dbReference>
<dbReference type="PROSITE" id="PS00018">
    <property type="entry name" value="EF_HAND_1"/>
    <property type="match status" value="1"/>
</dbReference>
<reference evidence="4 5" key="1">
    <citation type="submission" date="2020-08" db="EMBL/GenBank/DDBJ databases">
        <title>Genome public.</title>
        <authorList>
            <person name="Liu C."/>
            <person name="Sun Q."/>
        </authorList>
    </citation>
    <scope>NUCLEOTIDE SEQUENCE [LARGE SCALE GENOMIC DNA]</scope>
    <source>
        <strain evidence="4 5">M27</strain>
    </source>
</reference>
<gene>
    <name evidence="4" type="ORF">H8S67_01540</name>
</gene>
<evidence type="ECO:0000256" key="1">
    <source>
        <dbReference type="PROSITE-ProRule" id="PRU01360"/>
    </source>
</evidence>
<organism evidence="4 5">
    <name type="scientific">Bacteroides difficilis</name>
    <dbReference type="NCBI Taxonomy" id="2763021"/>
    <lineage>
        <taxon>Bacteria</taxon>
        <taxon>Pseudomonadati</taxon>
        <taxon>Bacteroidota</taxon>
        <taxon>Bacteroidia</taxon>
        <taxon>Bacteroidales</taxon>
        <taxon>Bacteroidaceae</taxon>
        <taxon>Bacteroides</taxon>
    </lineage>
</organism>
<dbReference type="SUPFAM" id="SSF56935">
    <property type="entry name" value="Porins"/>
    <property type="match status" value="1"/>
</dbReference>
<dbReference type="EMBL" id="JACOOE010000001">
    <property type="protein sequence ID" value="MBC5603359.1"/>
    <property type="molecule type" value="Genomic_DNA"/>
</dbReference>
<comment type="similarity">
    <text evidence="1">Belongs to the TonB-dependent receptor family.</text>
</comment>
<dbReference type="InterPro" id="IPR039426">
    <property type="entry name" value="TonB-dep_rcpt-like"/>
</dbReference>
<dbReference type="Proteomes" id="UP000600600">
    <property type="component" value="Unassembled WGS sequence"/>
</dbReference>
<keyword evidence="1" id="KW-0812">Transmembrane</keyword>
<keyword evidence="2" id="KW-0732">Signal</keyword>
<comment type="caution">
    <text evidence="4">The sequence shown here is derived from an EMBL/GenBank/DDBJ whole genome shotgun (WGS) entry which is preliminary data.</text>
</comment>
<evidence type="ECO:0000313" key="5">
    <source>
        <dbReference type="Proteomes" id="UP000600600"/>
    </source>
</evidence>
<comment type="subcellular location">
    <subcellularLocation>
        <location evidence="1">Cell outer membrane</location>
        <topology evidence="1">Multi-pass membrane protein</topology>
    </subcellularLocation>
</comment>
<protein>
    <submittedName>
        <fullName evidence="4">SusC/RagA family TonB-linked outer membrane protein</fullName>
    </submittedName>
</protein>
<accession>A0ABR7C747</accession>
<evidence type="ECO:0000313" key="4">
    <source>
        <dbReference type="EMBL" id="MBC5603359.1"/>
    </source>
</evidence>
<keyword evidence="1" id="KW-0998">Cell outer membrane</keyword>
<name>A0ABR7C747_9BACE</name>
<sequence length="911" mass="102424">MKLKYIFILGIVLMFSAVASAQTVLEERETAAVSVMTADEIGKNSTPNPYNTMYGMLPGLSAMQRLGWNDVSDLYLRGGGSPLIVVDGFPRPMEYLATVEIENVKILKDGAATAIWGTRGANGVVMVTTKRGNYESRELSINYTHGMGFAVNQPEFADGYAYAAARNEALYYDGLPLRYSQSDLEAFRSGAYPDLFSSTDWMKEALRDYTTNNQLDVVLRGGGKKLRYFTSISYKNDYGILEPKYTKNERYTNQFRQYALNLRMNIDVDLTPTTLVQWTMFGSLQEQKRPLATANDIFSLIYNTPSAMFPVKTSSGHWGGDLVFKKNPVANIADRGYYKSNPRILSADMRIVQDLKSITPGLSAELAVAYDNIAVFKEDGTKTYSYEVNTPLQNLVTGAYDSMSQVYDTDGMLKVNCYGMEEQSVSANILGQLNYNRSFGKHIVDARALYKLEYYSSLGQNNTNKRLYATAMAGYSYDSRYMIDATISYVGTSRLQKTHHYKAYPSVAAAWLVSKEKFMKNVSVVDFLKLRASWGQAGYDSISYDLHDQTWSNTGGYLLGQNNSINKWNGGMILGTPAINSLTLERVNKYNAGLDVQLFKKLTFSGDVYWHQYRQGLIGAGNFYSDVIGLSVPMQNIGATNRRGFEVSALWNDKIGKDFSYYVGVNVSRMQSEVIENGEGYKEYPYLSAKGLPVGQVFGLEAIGYFRDQADIEASPVQNFSEVRPGDIKYRDQNGDKVIDSKDITAIGHSETIPEWYGGLRLGLEYKGFGVDLVFQGAAGLSRKLDMNSVYRPLRNNTNVSLWYLDDKIRWTEQTKDIANMPRLSTLDNANNYQTSTQWLVDGSFLKLRNVNLYYNLPEKWIAPLRMNGCQVYVRGNNLFSLDHVPYLNCESINANYQDLMSIYAGVNVKF</sequence>
<dbReference type="Gene3D" id="2.170.130.10">
    <property type="entry name" value="TonB-dependent receptor, plug domain"/>
    <property type="match status" value="1"/>
</dbReference>
<dbReference type="NCBIfam" id="TIGR04056">
    <property type="entry name" value="OMP_RagA_SusC"/>
    <property type="match status" value="1"/>
</dbReference>
<dbReference type="Pfam" id="PF07715">
    <property type="entry name" value="Plug"/>
    <property type="match status" value="1"/>
</dbReference>
<keyword evidence="1" id="KW-1134">Transmembrane beta strand</keyword>
<dbReference type="InterPro" id="IPR037066">
    <property type="entry name" value="Plug_dom_sf"/>
</dbReference>
<dbReference type="PROSITE" id="PS52016">
    <property type="entry name" value="TONB_DEPENDENT_REC_3"/>
    <property type="match status" value="1"/>
</dbReference>
<feature type="domain" description="TonB-dependent receptor plug" evidence="3">
    <location>
        <begin position="29"/>
        <end position="124"/>
    </location>
</feature>